<dbReference type="GO" id="GO:0005886">
    <property type="term" value="C:plasma membrane"/>
    <property type="evidence" value="ECO:0007669"/>
    <property type="project" value="UniProtKB-SubCell"/>
</dbReference>
<comment type="subcellular location">
    <subcellularLocation>
        <location evidence="1">Cell membrane</location>
        <topology evidence="1">Multi-pass membrane protein</topology>
    </subcellularLocation>
</comment>
<dbReference type="Proteomes" id="UP000199008">
    <property type="component" value="Unassembled WGS sequence"/>
</dbReference>
<dbReference type="PANTHER" id="PTHR33931:SF2">
    <property type="entry name" value="HOLIN-LIKE PROTEIN CIDA"/>
    <property type="match status" value="1"/>
</dbReference>
<evidence type="ECO:0000256" key="4">
    <source>
        <dbReference type="ARBA" id="ARBA00022989"/>
    </source>
</evidence>
<dbReference type="EMBL" id="FNFY01000006">
    <property type="protein sequence ID" value="SDK64859.1"/>
    <property type="molecule type" value="Genomic_DNA"/>
</dbReference>
<dbReference type="STRING" id="576118.SAMN05216216_10656"/>
<keyword evidence="2" id="KW-1003">Cell membrane</keyword>
<keyword evidence="8" id="KW-1185">Reference proteome</keyword>
<keyword evidence="4 6" id="KW-1133">Transmembrane helix</keyword>
<dbReference type="Pfam" id="PF03788">
    <property type="entry name" value="LrgA"/>
    <property type="match status" value="1"/>
</dbReference>
<dbReference type="InterPro" id="IPR005538">
    <property type="entry name" value="LrgA/CidA"/>
</dbReference>
<dbReference type="AlphaFoldDB" id="A0A1G9DLV1"/>
<proteinExistence type="predicted"/>
<evidence type="ECO:0000313" key="8">
    <source>
        <dbReference type="Proteomes" id="UP000199008"/>
    </source>
</evidence>
<protein>
    <submittedName>
        <fullName evidence="7">Holin-like protein</fullName>
    </submittedName>
</protein>
<reference evidence="8" key="1">
    <citation type="submission" date="2016-10" db="EMBL/GenBank/DDBJ databases">
        <authorList>
            <person name="Varghese N."/>
            <person name="Submissions S."/>
        </authorList>
    </citation>
    <scope>NUCLEOTIDE SEQUENCE [LARGE SCALE GENOMIC DNA]</scope>
    <source>
        <strain evidence="8">CGMCC 1.8895</strain>
    </source>
</reference>
<dbReference type="OrthoDB" id="3176438at2"/>
<gene>
    <name evidence="7" type="ORF">SAMN05216216_10656</name>
</gene>
<evidence type="ECO:0000256" key="5">
    <source>
        <dbReference type="ARBA" id="ARBA00023136"/>
    </source>
</evidence>
<evidence type="ECO:0000256" key="1">
    <source>
        <dbReference type="ARBA" id="ARBA00004651"/>
    </source>
</evidence>
<dbReference type="PANTHER" id="PTHR33931">
    <property type="entry name" value="HOLIN-LIKE PROTEIN CIDA-RELATED"/>
    <property type="match status" value="1"/>
</dbReference>
<feature type="transmembrane region" description="Helical" evidence="6">
    <location>
        <begin position="30"/>
        <end position="51"/>
    </location>
</feature>
<evidence type="ECO:0000256" key="2">
    <source>
        <dbReference type="ARBA" id="ARBA00022475"/>
    </source>
</evidence>
<name>A0A1G9DLV1_9BACL</name>
<accession>A0A1G9DLV1</accession>
<sequence>MAKFLKTVFQIGILYLLYKAGEWITGTFDLMIPGSVIGMILLIILLFTKLLKVEWIEEGAGFMVRHLPFFFIPAFIGLMVYYKIFLGKGFILLIIVLFSTVLVMVTSGMIGESFKRREE</sequence>
<feature type="transmembrane region" description="Helical" evidence="6">
    <location>
        <begin position="63"/>
        <end position="84"/>
    </location>
</feature>
<keyword evidence="3 6" id="KW-0812">Transmembrane</keyword>
<organism evidence="7 8">
    <name type="scientific">Lacicoccus qingdaonensis</name>
    <dbReference type="NCBI Taxonomy" id="576118"/>
    <lineage>
        <taxon>Bacteria</taxon>
        <taxon>Bacillati</taxon>
        <taxon>Bacillota</taxon>
        <taxon>Bacilli</taxon>
        <taxon>Bacillales</taxon>
        <taxon>Salinicoccaceae</taxon>
        <taxon>Lacicoccus</taxon>
    </lineage>
</organism>
<evidence type="ECO:0000256" key="6">
    <source>
        <dbReference type="SAM" id="Phobius"/>
    </source>
</evidence>
<feature type="transmembrane region" description="Helical" evidence="6">
    <location>
        <begin position="90"/>
        <end position="110"/>
    </location>
</feature>
<keyword evidence="5 6" id="KW-0472">Membrane</keyword>
<evidence type="ECO:0000313" key="7">
    <source>
        <dbReference type="EMBL" id="SDK64859.1"/>
    </source>
</evidence>
<dbReference type="NCBIfam" id="NF002460">
    <property type="entry name" value="PRK01658.1"/>
    <property type="match status" value="1"/>
</dbReference>
<evidence type="ECO:0000256" key="3">
    <source>
        <dbReference type="ARBA" id="ARBA00022692"/>
    </source>
</evidence>
<dbReference type="RefSeq" id="WP_092985402.1">
    <property type="nucleotide sequence ID" value="NZ_FNFY01000006.1"/>
</dbReference>